<dbReference type="Pfam" id="PF01055">
    <property type="entry name" value="Glyco_hydro_31_2nd"/>
    <property type="match status" value="1"/>
</dbReference>
<evidence type="ECO:0000256" key="5">
    <source>
        <dbReference type="ARBA" id="ARBA00023295"/>
    </source>
</evidence>
<evidence type="ECO:0000256" key="2">
    <source>
        <dbReference type="ARBA" id="ARBA00022729"/>
    </source>
</evidence>
<proteinExistence type="inferred from homology"/>
<dbReference type="SUPFAM" id="SSF51445">
    <property type="entry name" value="(Trans)glycosidases"/>
    <property type="match status" value="1"/>
</dbReference>
<evidence type="ECO:0000256" key="1">
    <source>
        <dbReference type="ARBA" id="ARBA00007806"/>
    </source>
</evidence>
<dbReference type="GO" id="GO:0090599">
    <property type="term" value="F:alpha-glucosidase activity"/>
    <property type="evidence" value="ECO:0007669"/>
    <property type="project" value="TreeGrafter"/>
</dbReference>
<keyword evidence="5 6" id="KW-0326">Glycosidase</keyword>
<dbReference type="Proteomes" id="UP000265618">
    <property type="component" value="Unassembled WGS sequence"/>
</dbReference>
<dbReference type="InterPro" id="IPR000322">
    <property type="entry name" value="Glyco_hydro_31_TIM"/>
</dbReference>
<evidence type="ECO:0000256" key="3">
    <source>
        <dbReference type="ARBA" id="ARBA00022801"/>
    </source>
</evidence>
<keyword evidence="3 6" id="KW-0378">Hydrolase</keyword>
<keyword evidence="4" id="KW-0325">Glycoprotein</keyword>
<name>A0A9K3CT62_9EUKA</name>
<evidence type="ECO:0000313" key="8">
    <source>
        <dbReference type="EMBL" id="GIQ82457.1"/>
    </source>
</evidence>
<accession>A0A9K3CT62</accession>
<dbReference type="Gene3D" id="3.20.20.80">
    <property type="entry name" value="Glycosidases"/>
    <property type="match status" value="1"/>
</dbReference>
<keyword evidence="2" id="KW-0732">Signal</keyword>
<dbReference type="PANTHER" id="PTHR22762">
    <property type="entry name" value="ALPHA-GLUCOSIDASE"/>
    <property type="match status" value="1"/>
</dbReference>
<gene>
    <name evidence="8" type="ORF">KIPB_003599</name>
</gene>
<feature type="domain" description="Glycoside hydrolase family 31 TIM barrel" evidence="7">
    <location>
        <begin position="65"/>
        <end position="167"/>
    </location>
</feature>
<dbReference type="GO" id="GO:0006491">
    <property type="term" value="P:N-glycan processing"/>
    <property type="evidence" value="ECO:0007669"/>
    <property type="project" value="TreeGrafter"/>
</dbReference>
<protein>
    <submittedName>
        <fullName evidence="8">Glycoside hydrolase family 31</fullName>
    </submittedName>
</protein>
<dbReference type="GO" id="GO:0005975">
    <property type="term" value="P:carbohydrate metabolic process"/>
    <property type="evidence" value="ECO:0007669"/>
    <property type="project" value="InterPro"/>
</dbReference>
<dbReference type="AlphaFoldDB" id="A0A9K3CT62"/>
<dbReference type="InterPro" id="IPR017853">
    <property type="entry name" value="GH"/>
</dbReference>
<evidence type="ECO:0000313" key="9">
    <source>
        <dbReference type="Proteomes" id="UP000265618"/>
    </source>
</evidence>
<evidence type="ECO:0000259" key="7">
    <source>
        <dbReference type="Pfam" id="PF01055"/>
    </source>
</evidence>
<reference evidence="8 9" key="1">
    <citation type="journal article" date="2018" name="PLoS ONE">
        <title>The draft genome of Kipferlia bialata reveals reductive genome evolution in fornicate parasites.</title>
        <authorList>
            <person name="Tanifuji G."/>
            <person name="Takabayashi S."/>
            <person name="Kume K."/>
            <person name="Takagi M."/>
            <person name="Nakayama T."/>
            <person name="Kamikawa R."/>
            <person name="Inagaki Y."/>
            <person name="Hashimoto T."/>
        </authorList>
    </citation>
    <scope>NUCLEOTIDE SEQUENCE [LARGE SCALE GENOMIC DNA]</scope>
    <source>
        <strain evidence="8">NY0173</strain>
    </source>
</reference>
<comment type="similarity">
    <text evidence="1 6">Belongs to the glycosyl hydrolase 31 family.</text>
</comment>
<keyword evidence="9" id="KW-1185">Reference proteome</keyword>
<sequence>MRLPFAKCEGGLTTTRRYQDSYYSTEYQHGQEMYPGHFVTLSRSIDILTPYFNPGGVAPRDAAQLSWIGDASHDWDSGSGLAAAVKVTLRSAKIGYCLPGTDVAGYNGQTPIDPTLYTRWAQFSALSGLFLNGGHGERRPSQLTESARAEIRRAHWLRTELVPYIATAADTCVSGGSPLMVGTGGPKSKLCPGGGSTCKLGYRFGPSMYVSPIVADVDTWALYLPPSECGWRSMYLGDSESEDVYPPSEDETLVTRAFSVDQYPLYVEECSIVPADIARDGILGKAEYDGRLTLLAYSKGLAEGAIASTSVSADSLHRREREVGTEGSAPWVVNGVAEGDVNVTMEWSSVSLHVSVSLADPSLRVPAHVVRVSVPLEPSVVSMNGISHTCTWEPSLSTGTDGYAVCMSEAVIETETVAWVLIL</sequence>
<organism evidence="8 9">
    <name type="scientific">Kipferlia bialata</name>
    <dbReference type="NCBI Taxonomy" id="797122"/>
    <lineage>
        <taxon>Eukaryota</taxon>
        <taxon>Metamonada</taxon>
        <taxon>Carpediemonas-like organisms</taxon>
        <taxon>Kipferlia</taxon>
    </lineage>
</organism>
<comment type="caution">
    <text evidence="8">The sequence shown here is derived from an EMBL/GenBank/DDBJ whole genome shotgun (WGS) entry which is preliminary data.</text>
</comment>
<dbReference type="EMBL" id="BDIP01000701">
    <property type="protein sequence ID" value="GIQ82457.1"/>
    <property type="molecule type" value="Genomic_DNA"/>
</dbReference>
<evidence type="ECO:0000256" key="4">
    <source>
        <dbReference type="ARBA" id="ARBA00023180"/>
    </source>
</evidence>
<evidence type="ECO:0000256" key="6">
    <source>
        <dbReference type="RuleBase" id="RU361185"/>
    </source>
</evidence>
<dbReference type="PANTHER" id="PTHR22762:SF54">
    <property type="entry name" value="BCDNA.GH04962"/>
    <property type="match status" value="1"/>
</dbReference>